<protein>
    <recommendedName>
        <fullName evidence="3">Glycosyl transferases group 1</fullName>
    </recommendedName>
</protein>
<dbReference type="EMBL" id="FWFJ01000038">
    <property type="protein sequence ID" value="SLN66768.1"/>
    <property type="molecule type" value="Genomic_DNA"/>
</dbReference>
<evidence type="ECO:0008006" key="3">
    <source>
        <dbReference type="Google" id="ProtNLM"/>
    </source>
</evidence>
<organism evidence="1 2">
    <name type="scientific">Roseovarius gaetbuli</name>
    <dbReference type="NCBI Taxonomy" id="1356575"/>
    <lineage>
        <taxon>Bacteria</taxon>
        <taxon>Pseudomonadati</taxon>
        <taxon>Pseudomonadota</taxon>
        <taxon>Alphaproteobacteria</taxon>
        <taxon>Rhodobacterales</taxon>
        <taxon>Roseobacteraceae</taxon>
        <taxon>Roseovarius</taxon>
    </lineage>
</organism>
<accession>A0A1X7A0L5</accession>
<evidence type="ECO:0000313" key="2">
    <source>
        <dbReference type="Proteomes" id="UP000194012"/>
    </source>
</evidence>
<keyword evidence="2" id="KW-1185">Reference proteome</keyword>
<proteinExistence type="predicted"/>
<sequence>MKQRVVFLHRKGMARAGSKIMRCDQLRDICEAHLGDEFDFRVRPMPPIREETDIQKVCGTVRGAIVILLKGAAVPLGDQGMEALRKSARGICIDYVDADAYRSFSPWADVHIGASHAGCRLLSNVLKKAGQNESDAPIMHLTHHADPRLDGLHIRHQQELRGVYMGHPSNVFIPPDIQGDVHVLKYENDLGIGGVFDNLLDFNLHYAVRAPALRPRITKEAKPFTKGFIAAAVGANILVPRATDDAVIYLGEDYPFLLENTEPNTIVEGLHQARDLFGTSAWSEATQRMEHIREITRPGRIANEMKDILALFR</sequence>
<evidence type="ECO:0000313" key="1">
    <source>
        <dbReference type="EMBL" id="SLN66768.1"/>
    </source>
</evidence>
<gene>
    <name evidence="1" type="ORF">ROG8370_03125</name>
</gene>
<name>A0A1X7A0L5_9RHOB</name>
<dbReference type="Proteomes" id="UP000194012">
    <property type="component" value="Unassembled WGS sequence"/>
</dbReference>
<dbReference type="OrthoDB" id="5110798at2"/>
<reference evidence="2" key="1">
    <citation type="submission" date="2017-03" db="EMBL/GenBank/DDBJ databases">
        <authorList>
            <person name="Rodrigo-Torres L."/>
            <person name="Arahal R.D."/>
            <person name="Lucena T."/>
        </authorList>
    </citation>
    <scope>NUCLEOTIDE SEQUENCE [LARGE SCALE GENOMIC DNA]</scope>
    <source>
        <strain evidence="2">CECT 8370</strain>
    </source>
</reference>
<dbReference type="AlphaFoldDB" id="A0A1X7A0L5"/>